<name>A0A0F7L9C6_9VIRU</name>
<dbReference type="EMBL" id="KR029600">
    <property type="protein sequence ID" value="AKH47977.1"/>
    <property type="molecule type" value="Genomic_DNA"/>
</dbReference>
<reference evidence="1" key="2">
    <citation type="submission" date="2015-03" db="EMBL/GenBank/DDBJ databases">
        <authorList>
            <person name="Chow C.-E.T."/>
            <person name="Winget D.M."/>
            <person name="White R.A.III."/>
            <person name="Hallam S.J."/>
            <person name="Suttle C.A."/>
        </authorList>
    </citation>
    <scope>NUCLEOTIDE SEQUENCE</scope>
    <source>
        <strain evidence="1">Oxic1_5</strain>
    </source>
</reference>
<sequence>MFDVIPNPRPLLSSATTSVIFPSKGQVIHCPSPARRSNPLCPFMLLYKLLLPAGHGASFVRGTLLTTFPSSVMQTLLSPKPWLIWCGFTTRNRNG</sequence>
<reference evidence="1" key="1">
    <citation type="journal article" date="2015" name="Front. Microbiol.">
        <title>Combining genomic sequencing methods to explore viral diversity and reveal potential virus-host interactions.</title>
        <authorList>
            <person name="Chow C.E."/>
            <person name="Winget D.M."/>
            <person name="White R.A.III."/>
            <person name="Hallam S.J."/>
            <person name="Suttle C.A."/>
        </authorList>
    </citation>
    <scope>NUCLEOTIDE SEQUENCE</scope>
    <source>
        <strain evidence="1">Oxic1_5</strain>
    </source>
</reference>
<evidence type="ECO:0000313" key="1">
    <source>
        <dbReference type="EMBL" id="AKH47977.1"/>
    </source>
</evidence>
<protein>
    <submittedName>
        <fullName evidence="1">Uncharacterized protein</fullName>
    </submittedName>
</protein>
<proteinExistence type="predicted"/>
<organism evidence="1">
    <name type="scientific">uncultured marine virus</name>
    <dbReference type="NCBI Taxonomy" id="186617"/>
    <lineage>
        <taxon>Viruses</taxon>
        <taxon>environmental samples</taxon>
    </lineage>
</organism>
<accession>A0A0F7L9C6</accession>